<name>G3IKQ3_CRIGR</name>
<evidence type="ECO:0000313" key="1">
    <source>
        <dbReference type="EMBL" id="EGW12814.1"/>
    </source>
</evidence>
<protein>
    <submittedName>
        <fullName evidence="1">Uncharacterized protein</fullName>
    </submittedName>
</protein>
<gene>
    <name evidence="1" type="ORF">I79_024456</name>
</gene>
<evidence type="ECO:0000313" key="2">
    <source>
        <dbReference type="Proteomes" id="UP000001075"/>
    </source>
</evidence>
<organism evidence="1 2">
    <name type="scientific">Cricetulus griseus</name>
    <name type="common">Chinese hamster</name>
    <name type="synonym">Cricetulus barabensis griseus</name>
    <dbReference type="NCBI Taxonomy" id="10029"/>
    <lineage>
        <taxon>Eukaryota</taxon>
        <taxon>Metazoa</taxon>
        <taxon>Chordata</taxon>
        <taxon>Craniata</taxon>
        <taxon>Vertebrata</taxon>
        <taxon>Euteleostomi</taxon>
        <taxon>Mammalia</taxon>
        <taxon>Eutheria</taxon>
        <taxon>Euarchontoglires</taxon>
        <taxon>Glires</taxon>
        <taxon>Rodentia</taxon>
        <taxon>Myomorpha</taxon>
        <taxon>Muroidea</taxon>
        <taxon>Cricetidae</taxon>
        <taxon>Cricetinae</taxon>
        <taxon>Cricetulus</taxon>
    </lineage>
</organism>
<reference evidence="2" key="1">
    <citation type="journal article" date="2011" name="Nat. Biotechnol.">
        <title>The genomic sequence of the Chinese hamster ovary (CHO)-K1 cell line.</title>
        <authorList>
            <person name="Xu X."/>
            <person name="Nagarajan H."/>
            <person name="Lewis N.E."/>
            <person name="Pan S."/>
            <person name="Cai Z."/>
            <person name="Liu X."/>
            <person name="Chen W."/>
            <person name="Xie M."/>
            <person name="Wang W."/>
            <person name="Hammond S."/>
            <person name="Andersen M.R."/>
            <person name="Neff N."/>
            <person name="Passarelli B."/>
            <person name="Koh W."/>
            <person name="Fan H.C."/>
            <person name="Wang J."/>
            <person name="Gui Y."/>
            <person name="Lee K.H."/>
            <person name="Betenbaugh M.J."/>
            <person name="Quake S.R."/>
            <person name="Famili I."/>
            <person name="Palsson B.O."/>
            <person name="Wang J."/>
        </authorList>
    </citation>
    <scope>NUCLEOTIDE SEQUENCE [LARGE SCALE GENOMIC DNA]</scope>
    <source>
        <strain evidence="2">CHO K1 cell line</strain>
    </source>
</reference>
<dbReference type="AlphaFoldDB" id="G3IKQ3"/>
<dbReference type="InParanoid" id="G3IKQ3"/>
<dbReference type="Proteomes" id="UP000001075">
    <property type="component" value="Unassembled WGS sequence"/>
</dbReference>
<dbReference type="EMBL" id="JH003717">
    <property type="protein sequence ID" value="EGW12814.1"/>
    <property type="molecule type" value="Genomic_DNA"/>
</dbReference>
<accession>G3IKQ3</accession>
<sequence length="60" mass="6641">MTPSQKLLCVTYLSLPERFSVMSVDKMPEKSDPSTSEKFQRSATPSAAFEYSHAAQATLL</sequence>
<proteinExistence type="predicted"/>